<gene>
    <name evidence="1" type="ORF">SAMN02745174_02570</name>
</gene>
<dbReference type="Proteomes" id="UP000191153">
    <property type="component" value="Unassembled WGS sequence"/>
</dbReference>
<name>A0A1T4R4D0_9FUSO</name>
<keyword evidence="2" id="KW-1185">Reference proteome</keyword>
<evidence type="ECO:0008006" key="3">
    <source>
        <dbReference type="Google" id="ProtNLM"/>
    </source>
</evidence>
<proteinExistence type="predicted"/>
<dbReference type="PROSITE" id="PS51257">
    <property type="entry name" value="PROKAR_LIPOPROTEIN"/>
    <property type="match status" value="1"/>
</dbReference>
<sequence>MKNLLFGLFVVLVFVSCGSNESAVKKYLPGNYSQLNKEKKSIGFGYYKEVTIKHLKGNEYRINCTANDMKYYIDRKLTKVVKTPDIFDFEISSVTLKQKSDSIAKYYIDGFVTNIIENGTTFSEADRGINSVVIISLTIGKNEVEALIGGKSLPAIRKK</sequence>
<evidence type="ECO:0000313" key="1">
    <source>
        <dbReference type="EMBL" id="SKA10900.1"/>
    </source>
</evidence>
<accession>A0A1T4R4D0</accession>
<dbReference type="OrthoDB" id="9845756at2"/>
<dbReference type="EMBL" id="FUWX01000042">
    <property type="protein sequence ID" value="SKA10900.1"/>
    <property type="molecule type" value="Genomic_DNA"/>
</dbReference>
<protein>
    <recommendedName>
        <fullName evidence="3">Lipoprotein</fullName>
    </recommendedName>
</protein>
<organism evidence="1 2">
    <name type="scientific">Cetobacterium ceti</name>
    <dbReference type="NCBI Taxonomy" id="180163"/>
    <lineage>
        <taxon>Bacteria</taxon>
        <taxon>Fusobacteriati</taxon>
        <taxon>Fusobacteriota</taxon>
        <taxon>Fusobacteriia</taxon>
        <taxon>Fusobacteriales</taxon>
        <taxon>Fusobacteriaceae</taxon>
        <taxon>Cetobacterium</taxon>
    </lineage>
</organism>
<reference evidence="1 2" key="1">
    <citation type="submission" date="2017-02" db="EMBL/GenBank/DDBJ databases">
        <authorList>
            <person name="Peterson S.W."/>
        </authorList>
    </citation>
    <scope>NUCLEOTIDE SEQUENCE [LARGE SCALE GENOMIC DNA]</scope>
    <source>
        <strain evidence="1 2">ATCC 700028</strain>
    </source>
</reference>
<dbReference type="AlphaFoldDB" id="A0A1T4R4D0"/>
<dbReference type="RefSeq" id="WP_078694976.1">
    <property type="nucleotide sequence ID" value="NZ_FUWX01000042.1"/>
</dbReference>
<evidence type="ECO:0000313" key="2">
    <source>
        <dbReference type="Proteomes" id="UP000191153"/>
    </source>
</evidence>